<dbReference type="PRINTS" id="PR00177">
    <property type="entry name" value="NMDARECEPTOR"/>
</dbReference>
<feature type="non-terminal residue" evidence="10">
    <location>
        <position position="1"/>
    </location>
</feature>
<dbReference type="Proteomes" id="UP001217089">
    <property type="component" value="Unassembled WGS sequence"/>
</dbReference>
<dbReference type="SUPFAM" id="SSF53850">
    <property type="entry name" value="Periplasmic binding protein-like II"/>
    <property type="match status" value="1"/>
</dbReference>
<comment type="caution">
    <text evidence="10">The sequence shown here is derived from an EMBL/GenBank/DDBJ whole genome shotgun (WGS) entry which is preliminary data.</text>
</comment>
<keyword evidence="4 8" id="KW-1133">Transmembrane helix</keyword>
<dbReference type="EMBL" id="JARBDR010000640">
    <property type="protein sequence ID" value="KAJ8310485.1"/>
    <property type="molecule type" value="Genomic_DNA"/>
</dbReference>
<evidence type="ECO:0000313" key="10">
    <source>
        <dbReference type="EMBL" id="KAJ8310485.1"/>
    </source>
</evidence>
<evidence type="ECO:0000259" key="9">
    <source>
        <dbReference type="SMART" id="SM00079"/>
    </source>
</evidence>
<evidence type="ECO:0000256" key="3">
    <source>
        <dbReference type="ARBA" id="ARBA00022692"/>
    </source>
</evidence>
<dbReference type="InterPro" id="IPR052192">
    <property type="entry name" value="Insect_Ionotropic_Sensory_Rcpt"/>
</dbReference>
<dbReference type="PANTHER" id="PTHR42643">
    <property type="entry name" value="IONOTROPIC RECEPTOR 20A-RELATED"/>
    <property type="match status" value="1"/>
</dbReference>
<sequence>EIDLIAAPLSVSVQREQIIDFTQPFFYETTNILMKKLDPSHRKWMTFLDPFSDYVLLCIGIALPVSSFLLYLVEKLNPYYKELEEGTTTHTIRSFSDAFWYMFGALLTQGGEHMPESSSGRTLLSFWWIFCLVTMATYCGNLIAFLTVTKAKLPFTNIHELVQQDQYKWGLTSGTHWVDQFKQSSLPELKKAWDGIVSFNRTDPSVLSTDPNTHIEKVLAGKYAFIADKTFMEVKMANQCELVMTNEELLPTQYAFGLPNNSPYTRLFSEEILKIQESGLLQIWKIRSWPKQNFCKGEIVTEAKRITLIDVQSAFYLIGIGIVAGAIALGGEFARFYFKKWKDSKSPFEDTNSNIVHLQTNPRRSTIRHRK</sequence>
<reference evidence="10 11" key="1">
    <citation type="submission" date="2022-12" db="EMBL/GenBank/DDBJ databases">
        <title>Chromosome-level genome of Tegillarca granosa.</title>
        <authorList>
            <person name="Kim J."/>
        </authorList>
    </citation>
    <scope>NUCLEOTIDE SEQUENCE [LARGE SCALE GENOMIC DNA]</scope>
    <source>
        <strain evidence="10">Teg-2019</strain>
        <tissue evidence="10">Adductor muscle</tissue>
    </source>
</reference>
<evidence type="ECO:0000256" key="4">
    <source>
        <dbReference type="ARBA" id="ARBA00022989"/>
    </source>
</evidence>
<evidence type="ECO:0000256" key="7">
    <source>
        <dbReference type="ARBA" id="ARBA00023180"/>
    </source>
</evidence>
<accession>A0ABQ9F4F3</accession>
<dbReference type="Pfam" id="PF00060">
    <property type="entry name" value="Lig_chan"/>
    <property type="match status" value="1"/>
</dbReference>
<feature type="domain" description="Ionotropic glutamate receptor C-terminal" evidence="9">
    <location>
        <begin position="2"/>
        <end position="291"/>
    </location>
</feature>
<dbReference type="SUPFAM" id="SSF81324">
    <property type="entry name" value="Voltage-gated potassium channels"/>
    <property type="match status" value="1"/>
</dbReference>
<protein>
    <recommendedName>
        <fullName evidence="9">Ionotropic glutamate receptor C-terminal domain-containing protein</fullName>
    </recommendedName>
</protein>
<keyword evidence="11" id="KW-1185">Reference proteome</keyword>
<dbReference type="InterPro" id="IPR001508">
    <property type="entry name" value="Iono_Glu_rcpt_met"/>
</dbReference>
<dbReference type="Gene3D" id="3.40.190.10">
    <property type="entry name" value="Periplasmic binding protein-like II"/>
    <property type="match status" value="1"/>
</dbReference>
<feature type="transmembrane region" description="Helical" evidence="8">
    <location>
        <begin position="54"/>
        <end position="73"/>
    </location>
</feature>
<gene>
    <name evidence="10" type="ORF">KUTeg_012350</name>
</gene>
<comment type="subcellular location">
    <subcellularLocation>
        <location evidence="1">Cell membrane</location>
        <topology evidence="1">Multi-pass membrane protein</topology>
    </subcellularLocation>
</comment>
<evidence type="ECO:0000256" key="8">
    <source>
        <dbReference type="SAM" id="Phobius"/>
    </source>
</evidence>
<evidence type="ECO:0000256" key="6">
    <source>
        <dbReference type="ARBA" id="ARBA00023170"/>
    </source>
</evidence>
<dbReference type="SMART" id="SM00079">
    <property type="entry name" value="PBPe"/>
    <property type="match status" value="1"/>
</dbReference>
<evidence type="ECO:0000256" key="5">
    <source>
        <dbReference type="ARBA" id="ARBA00023136"/>
    </source>
</evidence>
<evidence type="ECO:0000313" key="11">
    <source>
        <dbReference type="Proteomes" id="UP001217089"/>
    </source>
</evidence>
<dbReference type="InterPro" id="IPR001320">
    <property type="entry name" value="Iontro_rcpt_C"/>
</dbReference>
<organism evidence="10 11">
    <name type="scientific">Tegillarca granosa</name>
    <name type="common">Malaysian cockle</name>
    <name type="synonym">Anadara granosa</name>
    <dbReference type="NCBI Taxonomy" id="220873"/>
    <lineage>
        <taxon>Eukaryota</taxon>
        <taxon>Metazoa</taxon>
        <taxon>Spiralia</taxon>
        <taxon>Lophotrochozoa</taxon>
        <taxon>Mollusca</taxon>
        <taxon>Bivalvia</taxon>
        <taxon>Autobranchia</taxon>
        <taxon>Pteriomorphia</taxon>
        <taxon>Arcoida</taxon>
        <taxon>Arcoidea</taxon>
        <taxon>Arcidae</taxon>
        <taxon>Tegillarca</taxon>
    </lineage>
</organism>
<keyword evidence="6" id="KW-0675">Receptor</keyword>
<feature type="transmembrane region" description="Helical" evidence="8">
    <location>
        <begin position="314"/>
        <end position="338"/>
    </location>
</feature>
<dbReference type="PANTHER" id="PTHR42643:SF24">
    <property type="entry name" value="IONOTROPIC RECEPTOR 60A"/>
    <property type="match status" value="1"/>
</dbReference>
<evidence type="ECO:0000256" key="1">
    <source>
        <dbReference type="ARBA" id="ARBA00004651"/>
    </source>
</evidence>
<feature type="non-terminal residue" evidence="10">
    <location>
        <position position="371"/>
    </location>
</feature>
<keyword evidence="5 8" id="KW-0472">Membrane</keyword>
<keyword evidence="3 8" id="KW-0812">Transmembrane</keyword>
<keyword evidence="2" id="KW-1003">Cell membrane</keyword>
<name>A0ABQ9F4F3_TEGGR</name>
<evidence type="ECO:0000256" key="2">
    <source>
        <dbReference type="ARBA" id="ARBA00022475"/>
    </source>
</evidence>
<proteinExistence type="predicted"/>
<keyword evidence="7" id="KW-0325">Glycoprotein</keyword>
<feature type="transmembrane region" description="Helical" evidence="8">
    <location>
        <begin position="123"/>
        <end position="146"/>
    </location>
</feature>
<dbReference type="Gene3D" id="1.10.287.70">
    <property type="match status" value="1"/>
</dbReference>